<proteinExistence type="inferred from homology"/>
<dbReference type="GO" id="GO:0038130">
    <property type="term" value="P:ERBB4 signaling pathway"/>
    <property type="evidence" value="ECO:0007669"/>
    <property type="project" value="UniProtKB-ARBA"/>
</dbReference>
<evidence type="ECO:0000256" key="8">
    <source>
        <dbReference type="ARBA" id="ARBA00022989"/>
    </source>
</evidence>
<dbReference type="GO" id="GO:0005886">
    <property type="term" value="C:plasma membrane"/>
    <property type="evidence" value="ECO:0007669"/>
    <property type="project" value="UniProtKB-SubCell"/>
</dbReference>
<feature type="region of interest" description="Disordered" evidence="15">
    <location>
        <begin position="409"/>
        <end position="428"/>
    </location>
</feature>
<evidence type="ECO:0000256" key="11">
    <source>
        <dbReference type="ARBA" id="ARBA00023157"/>
    </source>
</evidence>
<evidence type="ECO:0000256" key="3">
    <source>
        <dbReference type="ARBA" id="ARBA00008216"/>
    </source>
</evidence>
<dbReference type="PROSITE" id="PS00022">
    <property type="entry name" value="EGF_1"/>
    <property type="match status" value="1"/>
</dbReference>
<keyword evidence="6 14" id="KW-0245">EGF-like domain</keyword>
<evidence type="ECO:0000256" key="2">
    <source>
        <dbReference type="ARBA" id="ARBA00004613"/>
    </source>
</evidence>
<accession>A0A6P3VL88</accession>
<evidence type="ECO:0000256" key="10">
    <source>
        <dbReference type="ARBA" id="ARBA00023136"/>
    </source>
</evidence>
<dbReference type="GO" id="GO:0045499">
    <property type="term" value="F:chemorepellent activity"/>
    <property type="evidence" value="ECO:0007669"/>
    <property type="project" value="TreeGrafter"/>
</dbReference>
<evidence type="ECO:0000256" key="13">
    <source>
        <dbReference type="ARBA" id="ARBA00069446"/>
    </source>
</evidence>
<evidence type="ECO:0000256" key="16">
    <source>
        <dbReference type="SAM" id="Phobius"/>
    </source>
</evidence>
<dbReference type="SUPFAM" id="SSF57196">
    <property type="entry name" value="EGF/Laminin"/>
    <property type="match status" value="1"/>
</dbReference>
<evidence type="ECO:0000256" key="6">
    <source>
        <dbReference type="ARBA" id="ARBA00022536"/>
    </source>
</evidence>
<evidence type="ECO:0000256" key="1">
    <source>
        <dbReference type="ARBA" id="ARBA00004251"/>
    </source>
</evidence>
<dbReference type="InterPro" id="IPR040180">
    <property type="entry name" value="Neuregulin"/>
</dbReference>
<gene>
    <name evidence="19" type="primary">LOC105892721</name>
</gene>
<dbReference type="GO" id="GO:0098978">
    <property type="term" value="C:glutamatergic synapse"/>
    <property type="evidence" value="ECO:0007669"/>
    <property type="project" value="UniProtKB-ARBA"/>
</dbReference>
<dbReference type="RefSeq" id="XP_012674482.2">
    <property type="nucleotide sequence ID" value="XM_012819028.3"/>
</dbReference>
<comment type="subcellular location">
    <subcellularLocation>
        <location evidence="1">Cell membrane</location>
        <topology evidence="1">Single-pass type I membrane protein</topology>
    </subcellularLocation>
    <subcellularLocation>
        <location evidence="2">Secreted</location>
    </subcellularLocation>
</comment>
<dbReference type="InterPro" id="IPR000742">
    <property type="entry name" value="EGF"/>
</dbReference>
<keyword evidence="11 14" id="KW-1015">Disulfide bond</keyword>
<feature type="domain" description="EGF-like" evidence="17">
    <location>
        <begin position="241"/>
        <end position="284"/>
    </location>
</feature>
<dbReference type="OrthoDB" id="9939684at2759"/>
<dbReference type="GeneID" id="105892721"/>
<evidence type="ECO:0000256" key="15">
    <source>
        <dbReference type="SAM" id="MobiDB-lite"/>
    </source>
</evidence>
<comment type="similarity">
    <text evidence="3">Belongs to the neuregulin family.</text>
</comment>
<evidence type="ECO:0000313" key="18">
    <source>
        <dbReference type="Proteomes" id="UP000515152"/>
    </source>
</evidence>
<reference evidence="19" key="1">
    <citation type="submission" date="2025-08" db="UniProtKB">
        <authorList>
            <consortium name="RefSeq"/>
        </authorList>
    </citation>
    <scope>IDENTIFICATION</scope>
</reference>
<dbReference type="GO" id="GO:0048513">
    <property type="term" value="P:animal organ development"/>
    <property type="evidence" value="ECO:0007669"/>
    <property type="project" value="TreeGrafter"/>
</dbReference>
<evidence type="ECO:0000313" key="19">
    <source>
        <dbReference type="RefSeq" id="XP_012674482.2"/>
    </source>
</evidence>
<evidence type="ECO:0000259" key="17">
    <source>
        <dbReference type="PROSITE" id="PS50026"/>
    </source>
</evidence>
<keyword evidence="5" id="KW-0964">Secreted</keyword>
<feature type="region of interest" description="Disordered" evidence="15">
    <location>
        <begin position="479"/>
        <end position="508"/>
    </location>
</feature>
<keyword evidence="7 16" id="KW-0812">Transmembrane</keyword>
<dbReference type="PANTHER" id="PTHR11100:SF18">
    <property type="entry name" value="PRO-NEUREGULIN-3, MEMBRANE-BOUND ISOFORM"/>
    <property type="match status" value="1"/>
</dbReference>
<feature type="transmembrane region" description="Helical" evidence="16">
    <location>
        <begin position="316"/>
        <end position="338"/>
    </location>
</feature>
<protein>
    <recommendedName>
        <fullName evidence="13">Pro-neuregulin-3, membrane-bound isoform</fullName>
    </recommendedName>
</protein>
<dbReference type="PROSITE" id="PS50026">
    <property type="entry name" value="EGF_3"/>
    <property type="match status" value="1"/>
</dbReference>
<dbReference type="GO" id="GO:0007399">
    <property type="term" value="P:nervous system development"/>
    <property type="evidence" value="ECO:0007669"/>
    <property type="project" value="InterPro"/>
</dbReference>
<dbReference type="FunFam" id="2.10.25.10:FF:000267">
    <property type="entry name" value="pro-neuregulin-3, membrane-bound isoform"/>
    <property type="match status" value="1"/>
</dbReference>
<organism evidence="18 19">
    <name type="scientific">Clupea harengus</name>
    <name type="common">Atlantic herring</name>
    <dbReference type="NCBI Taxonomy" id="7950"/>
    <lineage>
        <taxon>Eukaryota</taxon>
        <taxon>Metazoa</taxon>
        <taxon>Chordata</taxon>
        <taxon>Craniata</taxon>
        <taxon>Vertebrata</taxon>
        <taxon>Euteleostomi</taxon>
        <taxon>Actinopterygii</taxon>
        <taxon>Neopterygii</taxon>
        <taxon>Teleostei</taxon>
        <taxon>Clupei</taxon>
        <taxon>Clupeiformes</taxon>
        <taxon>Clupeoidei</taxon>
        <taxon>Clupeidae</taxon>
        <taxon>Clupea</taxon>
    </lineage>
</organism>
<dbReference type="Gene3D" id="2.10.25.10">
    <property type="entry name" value="Laminin"/>
    <property type="match status" value="1"/>
</dbReference>
<feature type="region of interest" description="Disordered" evidence="15">
    <location>
        <begin position="135"/>
        <end position="199"/>
    </location>
</feature>
<keyword evidence="10 16" id="KW-0472">Membrane</keyword>
<comment type="caution">
    <text evidence="14">Lacks conserved residue(s) required for the propagation of feature annotation.</text>
</comment>
<dbReference type="GO" id="GO:0005615">
    <property type="term" value="C:extracellular space"/>
    <property type="evidence" value="ECO:0007669"/>
    <property type="project" value="TreeGrafter"/>
</dbReference>
<keyword evidence="9" id="KW-0339">Growth factor</keyword>
<keyword evidence="8 16" id="KW-1133">Transmembrane helix</keyword>
<evidence type="ECO:0000256" key="14">
    <source>
        <dbReference type="PROSITE-ProRule" id="PRU00076"/>
    </source>
</evidence>
<keyword evidence="18" id="KW-1185">Reference proteome</keyword>
<feature type="disulfide bond" evidence="14">
    <location>
        <begin position="274"/>
        <end position="283"/>
    </location>
</feature>
<comment type="subunit">
    <text evidence="12">Interacts with ERBB4.</text>
</comment>
<name>A0A6P3VL88_CLUHA</name>
<dbReference type="KEGG" id="char:105892721"/>
<dbReference type="AlphaFoldDB" id="A0A6P3VL88"/>
<evidence type="ECO:0000256" key="12">
    <source>
        <dbReference type="ARBA" id="ARBA00063299"/>
    </source>
</evidence>
<keyword evidence="4" id="KW-1003">Cell membrane</keyword>
<dbReference type="PANTHER" id="PTHR11100">
    <property type="entry name" value="HEREGULIN-NEUREGULIN FAMILY MEMBER"/>
    <property type="match status" value="1"/>
</dbReference>
<feature type="compositionally biased region" description="Polar residues" evidence="15">
    <location>
        <begin position="143"/>
        <end position="164"/>
    </location>
</feature>
<feature type="compositionally biased region" description="Low complexity" evidence="15">
    <location>
        <begin position="181"/>
        <end position="198"/>
    </location>
</feature>
<evidence type="ECO:0000256" key="9">
    <source>
        <dbReference type="ARBA" id="ARBA00023030"/>
    </source>
</evidence>
<dbReference type="PROSITE" id="PS01186">
    <property type="entry name" value="EGF_2"/>
    <property type="match status" value="1"/>
</dbReference>
<feature type="transmembrane region" description="Helical" evidence="16">
    <location>
        <begin position="51"/>
        <end position="75"/>
    </location>
</feature>
<evidence type="ECO:0000256" key="5">
    <source>
        <dbReference type="ARBA" id="ARBA00022525"/>
    </source>
</evidence>
<dbReference type="GO" id="GO:0035556">
    <property type="term" value="P:intracellular signal transduction"/>
    <property type="evidence" value="ECO:0007669"/>
    <property type="project" value="TreeGrafter"/>
</dbReference>
<dbReference type="GO" id="GO:0008083">
    <property type="term" value="F:growth factor activity"/>
    <property type="evidence" value="ECO:0007669"/>
    <property type="project" value="UniProtKB-KW"/>
</dbReference>
<sequence>MSESSVGVTSGAMILEEPEERRAGSHQQAPARGQGHLRCGPCALWPRQQTWLCVVPLFIGFIGLGLSLMLLKWIVVGSVRDYVPTDLVNANGHPIFLSKPSTFPKSFDTTTTTAVTHLVSSTMSSSTAATVVRTRTRPGAHPVSSTTSRGTMPGKQATQGSTTVRHGPHSPVVTTTNAVGTNSNEGTSTTSSKTSNPTVLHDSTQLWTHDRNTKLLAITPTPTHNRRTTPSPTLPPLRSEHFKQCHEKDLTYCLNDGECFVIETLSGSHKHCRCKEGFQGIRCDQFLPKTDSILSDPTEHLGIEFMESKAVYKRQVLSITCITTGISLLGTMCMALYCRNKRRREKLQVHFKEGYNLKNYLVNDPSHKLCLRPHVSLQPQNFCGNSAHSQAHVGVKSQSSFTEGIRVPFTQSKDPTGNQNCGDSLSVSSEKSTVAVNCETPPISRGMLKPTGAETHSGPTYQYLQEPEFSDREVESVKGHIGRPRSYQRQNSLLSVKSGGGSKTDAQSCQLDRSPCMLKDSSPTILSSHLFYTSTVPIIPSVLKHEDDTSCMQSSNTDTVRISFTPQEGTITVVKEQQHPPPSFSTYPGKQTQMALLLDEAQEQLQALVHAHRKDSSGDTATSWARETVCILLGNGTSSGGLASNGPTETQLLSSRDTNKDFCQYCK</sequence>
<evidence type="ECO:0000256" key="4">
    <source>
        <dbReference type="ARBA" id="ARBA00022475"/>
    </source>
</evidence>
<dbReference type="Proteomes" id="UP000515152">
    <property type="component" value="Chromosome 13"/>
</dbReference>
<evidence type="ECO:0000256" key="7">
    <source>
        <dbReference type="ARBA" id="ARBA00022692"/>
    </source>
</evidence>